<dbReference type="PRINTS" id="PR00446">
    <property type="entry name" value="HYDRGNUPTAKE"/>
</dbReference>
<comment type="similarity">
    <text evidence="1">Belongs to the peptidase A31 family.</text>
</comment>
<dbReference type="GO" id="GO:0008233">
    <property type="term" value="F:peptidase activity"/>
    <property type="evidence" value="ECO:0007669"/>
    <property type="project" value="UniProtKB-KW"/>
</dbReference>
<keyword evidence="2 5" id="KW-0645">Protease</keyword>
<proteinExistence type="inferred from homology"/>
<dbReference type="NCBIfam" id="TIGR00072">
    <property type="entry name" value="hydrog_prot"/>
    <property type="match status" value="1"/>
</dbReference>
<evidence type="ECO:0000313" key="6">
    <source>
        <dbReference type="Proteomes" id="UP001623661"/>
    </source>
</evidence>
<dbReference type="CDD" id="cd00518">
    <property type="entry name" value="H2MP"/>
    <property type="match status" value="1"/>
</dbReference>
<dbReference type="Gene3D" id="3.40.50.1450">
    <property type="entry name" value="HybD-like"/>
    <property type="match status" value="1"/>
</dbReference>
<reference evidence="5 6" key="1">
    <citation type="submission" date="2024-11" db="EMBL/GenBank/DDBJ databases">
        <authorList>
            <person name="Heng Y.C."/>
            <person name="Lim A.C.H."/>
            <person name="Lee J.K.Y."/>
            <person name="Kittelmann S."/>
        </authorList>
    </citation>
    <scope>NUCLEOTIDE SEQUENCE [LARGE SCALE GENOMIC DNA]</scope>
    <source>
        <strain evidence="5 6">WILCCON 0202</strain>
    </source>
</reference>
<gene>
    <name evidence="5" type="ORF">ACJDUH_07245</name>
</gene>
<dbReference type="EMBL" id="JBJHZY010000001">
    <property type="protein sequence ID" value="MFL0267894.1"/>
    <property type="molecule type" value="Genomic_DNA"/>
</dbReference>
<sequence length="164" mass="18761">MIKLIAIGNRLMCDEGIAVKIAEDLKDELINENIEVYFKETAADFSIEEFKDSDLFFVLDATCYSLEPGTITLMPIEKYNSHFNSYITKHDFSPLNSLCNDKNKSGYVIGIEIDKITFDDNLSEKLDNKFDLISDKVRNLIKVLKYSPNTMDISIIQNQINCLN</sequence>
<name>A0ABW8TQB7_9CLOT</name>
<keyword evidence="3" id="KW-0064">Aspartyl protease</keyword>
<evidence type="ECO:0000313" key="5">
    <source>
        <dbReference type="EMBL" id="MFL0267894.1"/>
    </source>
</evidence>
<organism evidence="5 6">
    <name type="scientific">Candidatus Clostridium radicumherbarum</name>
    <dbReference type="NCBI Taxonomy" id="3381662"/>
    <lineage>
        <taxon>Bacteria</taxon>
        <taxon>Bacillati</taxon>
        <taxon>Bacillota</taxon>
        <taxon>Clostridia</taxon>
        <taxon>Eubacteriales</taxon>
        <taxon>Clostridiaceae</taxon>
        <taxon>Clostridium</taxon>
    </lineage>
</organism>
<evidence type="ECO:0000256" key="2">
    <source>
        <dbReference type="ARBA" id="ARBA00022670"/>
    </source>
</evidence>
<dbReference type="SUPFAM" id="SSF53163">
    <property type="entry name" value="HybD-like"/>
    <property type="match status" value="1"/>
</dbReference>
<protein>
    <submittedName>
        <fullName evidence="5">Hydrogenase maturation protease</fullName>
    </submittedName>
</protein>
<keyword evidence="4" id="KW-0378">Hydrolase</keyword>
<dbReference type="RefSeq" id="WP_406764481.1">
    <property type="nucleotide sequence ID" value="NZ_JBJHZY010000001.1"/>
</dbReference>
<dbReference type="GO" id="GO:0006508">
    <property type="term" value="P:proteolysis"/>
    <property type="evidence" value="ECO:0007669"/>
    <property type="project" value="UniProtKB-KW"/>
</dbReference>
<dbReference type="PANTHER" id="PTHR30302:SF1">
    <property type="entry name" value="HYDROGENASE 2 MATURATION PROTEASE"/>
    <property type="match status" value="1"/>
</dbReference>
<evidence type="ECO:0000256" key="1">
    <source>
        <dbReference type="ARBA" id="ARBA00006814"/>
    </source>
</evidence>
<evidence type="ECO:0000256" key="4">
    <source>
        <dbReference type="ARBA" id="ARBA00022801"/>
    </source>
</evidence>
<comment type="caution">
    <text evidence="5">The sequence shown here is derived from an EMBL/GenBank/DDBJ whole genome shotgun (WGS) entry which is preliminary data.</text>
</comment>
<accession>A0ABW8TQB7</accession>
<keyword evidence="6" id="KW-1185">Reference proteome</keyword>
<dbReference type="PANTHER" id="PTHR30302">
    <property type="entry name" value="HYDROGENASE 1 MATURATION PROTEASE"/>
    <property type="match status" value="1"/>
</dbReference>
<evidence type="ECO:0000256" key="3">
    <source>
        <dbReference type="ARBA" id="ARBA00022750"/>
    </source>
</evidence>
<dbReference type="InterPro" id="IPR000671">
    <property type="entry name" value="Peptidase_A31"/>
</dbReference>
<dbReference type="Proteomes" id="UP001623661">
    <property type="component" value="Unassembled WGS sequence"/>
</dbReference>
<dbReference type="InterPro" id="IPR023430">
    <property type="entry name" value="Pept_HybD-like_dom_sf"/>
</dbReference>